<accession>A0ACC1PZG9</accession>
<protein>
    <submittedName>
        <fullName evidence="1">Uncharacterized protein</fullName>
    </submittedName>
</protein>
<evidence type="ECO:0000313" key="2">
    <source>
        <dbReference type="Proteomes" id="UP001144978"/>
    </source>
</evidence>
<sequence>MNELNTTLYVSRKVVIVMDELELNYRSIDLDYSKGEHLIPEHLKYNSNGRMPTLVDHRNGDFAVWESNAIITYLVEKYDTKGKISAMSFEDRMHQLQWLFFQASGQGPYYGQAEHFLLYHPTHVPSAIERYQKEVLRVLGVLNGVLSEREWLVADKCTIADLSFVPWNISALRFLLKDYPGFDFEKDFPSTYRWHTAMLQRDVVQRINASWLQAIKRRDEK</sequence>
<evidence type="ECO:0000313" key="1">
    <source>
        <dbReference type="EMBL" id="KAJ3005993.1"/>
    </source>
</evidence>
<name>A0ACC1PZG9_9APHY</name>
<proteinExistence type="predicted"/>
<organism evidence="1 2">
    <name type="scientific">Trametes sanguinea</name>
    <dbReference type="NCBI Taxonomy" id="158606"/>
    <lineage>
        <taxon>Eukaryota</taxon>
        <taxon>Fungi</taxon>
        <taxon>Dikarya</taxon>
        <taxon>Basidiomycota</taxon>
        <taxon>Agaricomycotina</taxon>
        <taxon>Agaricomycetes</taxon>
        <taxon>Polyporales</taxon>
        <taxon>Polyporaceae</taxon>
        <taxon>Trametes</taxon>
    </lineage>
</organism>
<gene>
    <name evidence="1" type="ORF">NUW54_g4101</name>
</gene>
<dbReference type="EMBL" id="JANSHE010000909">
    <property type="protein sequence ID" value="KAJ3005993.1"/>
    <property type="molecule type" value="Genomic_DNA"/>
</dbReference>
<keyword evidence="2" id="KW-1185">Reference proteome</keyword>
<dbReference type="Proteomes" id="UP001144978">
    <property type="component" value="Unassembled WGS sequence"/>
</dbReference>
<comment type="caution">
    <text evidence="1">The sequence shown here is derived from an EMBL/GenBank/DDBJ whole genome shotgun (WGS) entry which is preliminary data.</text>
</comment>
<reference evidence="1" key="1">
    <citation type="submission" date="2022-08" db="EMBL/GenBank/DDBJ databases">
        <title>Genome Sequence of Pycnoporus sanguineus.</title>
        <authorList>
            <person name="Buettner E."/>
        </authorList>
    </citation>
    <scope>NUCLEOTIDE SEQUENCE</scope>
    <source>
        <strain evidence="1">CG-C14</strain>
    </source>
</reference>